<proteinExistence type="predicted"/>
<sequence>MQNVVTLSCLLALLTLTVTSKKLPFMIRPHYGDSRCEKDLTPGDCNVQHCIESGLGEACESRYVRFMRSDGKDYSRKTCRCLTEPLCAIMPSNKQGCVTYSQLNHQAQRVIRKWTMSESDRESITLHRAQYHDEYKLQKPLRLRFKHSNLTRYTETKRHNELIKGKTRFCCRLHRPIYKRAQHLTSREPYQPSSGYSTAISLLPLISIFYFV</sequence>
<evidence type="ECO:0000313" key="3">
    <source>
        <dbReference type="Proteomes" id="UP000614601"/>
    </source>
</evidence>
<evidence type="ECO:0000313" key="2">
    <source>
        <dbReference type="EMBL" id="CAD5214458.1"/>
    </source>
</evidence>
<organism evidence="2 3">
    <name type="scientific">Bursaphelenchus okinawaensis</name>
    <dbReference type="NCBI Taxonomy" id="465554"/>
    <lineage>
        <taxon>Eukaryota</taxon>
        <taxon>Metazoa</taxon>
        <taxon>Ecdysozoa</taxon>
        <taxon>Nematoda</taxon>
        <taxon>Chromadorea</taxon>
        <taxon>Rhabditida</taxon>
        <taxon>Tylenchina</taxon>
        <taxon>Tylenchomorpha</taxon>
        <taxon>Aphelenchoidea</taxon>
        <taxon>Aphelenchoididae</taxon>
        <taxon>Bursaphelenchus</taxon>
    </lineage>
</organism>
<dbReference type="Proteomes" id="UP000614601">
    <property type="component" value="Unassembled WGS sequence"/>
</dbReference>
<reference evidence="2" key="1">
    <citation type="submission" date="2020-09" db="EMBL/GenBank/DDBJ databases">
        <authorList>
            <person name="Kikuchi T."/>
        </authorList>
    </citation>
    <scope>NUCLEOTIDE SEQUENCE</scope>
    <source>
        <strain evidence="2">SH1</strain>
    </source>
</reference>
<gene>
    <name evidence="2" type="ORF">BOKJ2_LOCUS5603</name>
</gene>
<dbReference type="AlphaFoldDB" id="A0A811KF54"/>
<feature type="chain" id="PRO_5035594848" evidence="1">
    <location>
        <begin position="21"/>
        <end position="212"/>
    </location>
</feature>
<dbReference type="Proteomes" id="UP000783686">
    <property type="component" value="Unassembled WGS sequence"/>
</dbReference>
<keyword evidence="3" id="KW-1185">Reference proteome</keyword>
<evidence type="ECO:0000256" key="1">
    <source>
        <dbReference type="SAM" id="SignalP"/>
    </source>
</evidence>
<comment type="caution">
    <text evidence="2">The sequence shown here is derived from an EMBL/GenBank/DDBJ whole genome shotgun (WGS) entry which is preliminary data.</text>
</comment>
<dbReference type="OrthoDB" id="5794420at2759"/>
<dbReference type="EMBL" id="CAJFDH010000003">
    <property type="protein sequence ID" value="CAD5214458.1"/>
    <property type="molecule type" value="Genomic_DNA"/>
</dbReference>
<feature type="signal peptide" evidence="1">
    <location>
        <begin position="1"/>
        <end position="20"/>
    </location>
</feature>
<protein>
    <submittedName>
        <fullName evidence="2">Uncharacterized protein</fullName>
    </submittedName>
</protein>
<keyword evidence="1" id="KW-0732">Signal</keyword>
<dbReference type="EMBL" id="CAJFCW020000003">
    <property type="protein sequence ID" value="CAG9102775.1"/>
    <property type="molecule type" value="Genomic_DNA"/>
</dbReference>
<accession>A0A811KF54</accession>
<name>A0A811KF54_9BILA</name>